<name>K0T0N3_THAOC</name>
<keyword evidence="5" id="KW-1185">Reference proteome</keyword>
<organism evidence="4 5">
    <name type="scientific">Thalassiosira oceanica</name>
    <name type="common">Marine diatom</name>
    <dbReference type="NCBI Taxonomy" id="159749"/>
    <lineage>
        <taxon>Eukaryota</taxon>
        <taxon>Sar</taxon>
        <taxon>Stramenopiles</taxon>
        <taxon>Ochrophyta</taxon>
        <taxon>Bacillariophyta</taxon>
        <taxon>Coscinodiscophyceae</taxon>
        <taxon>Thalassiosirophycidae</taxon>
        <taxon>Thalassiosirales</taxon>
        <taxon>Thalassiosiraceae</taxon>
        <taxon>Thalassiosira</taxon>
    </lineage>
</organism>
<evidence type="ECO:0008006" key="6">
    <source>
        <dbReference type="Google" id="ProtNLM"/>
    </source>
</evidence>
<dbReference type="GO" id="GO:0016491">
    <property type="term" value="F:oxidoreductase activity"/>
    <property type="evidence" value="ECO:0007669"/>
    <property type="project" value="UniProtKB-KW"/>
</dbReference>
<evidence type="ECO:0000256" key="1">
    <source>
        <dbReference type="ARBA" id="ARBA00006484"/>
    </source>
</evidence>
<reference evidence="4 5" key="1">
    <citation type="journal article" date="2012" name="Genome Biol.">
        <title>Genome and low-iron response of an oceanic diatom adapted to chronic iron limitation.</title>
        <authorList>
            <person name="Lommer M."/>
            <person name="Specht M."/>
            <person name="Roy A.S."/>
            <person name="Kraemer L."/>
            <person name="Andreson R."/>
            <person name="Gutowska M.A."/>
            <person name="Wolf J."/>
            <person name="Bergner S.V."/>
            <person name="Schilhabel M.B."/>
            <person name="Klostermeier U.C."/>
            <person name="Beiko R.G."/>
            <person name="Rosenstiel P."/>
            <person name="Hippler M."/>
            <person name="Laroche J."/>
        </authorList>
    </citation>
    <scope>NUCLEOTIDE SEQUENCE [LARGE SCALE GENOMIC DNA]</scope>
    <source>
        <strain evidence="4 5">CCMP1005</strain>
    </source>
</reference>
<dbReference type="PANTHER" id="PTHR24320">
    <property type="entry name" value="RETINOL DEHYDROGENASE"/>
    <property type="match status" value="1"/>
</dbReference>
<evidence type="ECO:0000313" key="4">
    <source>
        <dbReference type="EMBL" id="EJK71260.1"/>
    </source>
</evidence>
<dbReference type="Pfam" id="PF00106">
    <property type="entry name" value="adh_short"/>
    <property type="match status" value="1"/>
</dbReference>
<sequence>MVNNASILRWAVYGILTELFHNIVVRNVRRFAKSEAQAAAQFKLRQPARSEIAVVTGSTGGIGSCIARLLAFKGYDVVLCARDENAANRIMADIRLALKDSLVDGPIEPPSVYFVEYHADDERSALQVASRVKEISIETNSKLSVLVNNAGIMGHSKQATIKVNLLGPVFLTFALLAHLEESERAVVVNVGSSAHLRATGVVEDLGDPSGPSVSWVDALPTTADEDLSTYAKSKLAIMQFSMLLRHWLPTRTHVHVVDAHPGLVWTPLLRNHIGDKAVGTLTKTGLAKLLYKTPNEGAQAIVAAVDDVPSDTEPSKREQVYYENGMAGGHASTESRSIDQSKELWKTVIAPEVSSVDLPPGWGQQNGL</sequence>
<dbReference type="eggNOG" id="KOG1208">
    <property type="taxonomic scope" value="Eukaryota"/>
</dbReference>
<dbReference type="PANTHER" id="PTHR24320:SF148">
    <property type="entry name" value="NAD(P)-BINDING ROSSMANN-FOLD SUPERFAMILY PROTEIN"/>
    <property type="match status" value="1"/>
</dbReference>
<comment type="similarity">
    <text evidence="1 3">Belongs to the short-chain dehydrogenases/reductases (SDR) family.</text>
</comment>
<dbReference type="Gene3D" id="3.40.50.720">
    <property type="entry name" value="NAD(P)-binding Rossmann-like Domain"/>
    <property type="match status" value="1"/>
</dbReference>
<evidence type="ECO:0000256" key="3">
    <source>
        <dbReference type="RuleBase" id="RU000363"/>
    </source>
</evidence>
<gene>
    <name evidence="4" type="ORF">THAOC_07323</name>
</gene>
<protein>
    <recommendedName>
        <fullName evidence="6">Ketoreductase (KR) domain-containing protein</fullName>
    </recommendedName>
</protein>
<dbReference type="Proteomes" id="UP000266841">
    <property type="component" value="Unassembled WGS sequence"/>
</dbReference>
<evidence type="ECO:0000313" key="5">
    <source>
        <dbReference type="Proteomes" id="UP000266841"/>
    </source>
</evidence>
<dbReference type="EMBL" id="AGNL01007459">
    <property type="protein sequence ID" value="EJK71260.1"/>
    <property type="molecule type" value="Genomic_DNA"/>
</dbReference>
<evidence type="ECO:0000256" key="2">
    <source>
        <dbReference type="ARBA" id="ARBA00023002"/>
    </source>
</evidence>
<dbReference type="OMA" id="NAANRIM"/>
<dbReference type="InterPro" id="IPR002347">
    <property type="entry name" value="SDR_fam"/>
</dbReference>
<dbReference type="SUPFAM" id="SSF51735">
    <property type="entry name" value="NAD(P)-binding Rossmann-fold domains"/>
    <property type="match status" value="1"/>
</dbReference>
<accession>K0T0N3</accession>
<dbReference type="AlphaFoldDB" id="K0T0N3"/>
<dbReference type="PRINTS" id="PR00081">
    <property type="entry name" value="GDHRDH"/>
</dbReference>
<proteinExistence type="inferred from homology"/>
<dbReference type="PRINTS" id="PR00080">
    <property type="entry name" value="SDRFAMILY"/>
</dbReference>
<comment type="caution">
    <text evidence="4">The sequence shown here is derived from an EMBL/GenBank/DDBJ whole genome shotgun (WGS) entry which is preliminary data.</text>
</comment>
<keyword evidence="2" id="KW-0560">Oxidoreductase</keyword>
<dbReference type="InterPro" id="IPR036291">
    <property type="entry name" value="NAD(P)-bd_dom_sf"/>
</dbReference>
<dbReference type="OrthoDB" id="47007at2759"/>